<comment type="function">
    <text evidence="2">The N-terminal domain binds to adenylyl cyclase, thereby enabling adenylyl cyclase to be activated by upstream regulatory signals, such as Ras. The C-terminal domain is required for normal cellular morphology and growth control.</text>
</comment>
<evidence type="ECO:0000256" key="2">
    <source>
        <dbReference type="ARBA" id="ARBA00054756"/>
    </source>
</evidence>
<feature type="compositionally biased region" description="Polar residues" evidence="5">
    <location>
        <begin position="354"/>
        <end position="363"/>
    </location>
</feature>
<evidence type="ECO:0000313" key="7">
    <source>
        <dbReference type="EMBL" id="KAF2666610.1"/>
    </source>
</evidence>
<protein>
    <recommendedName>
        <fullName evidence="3 4">Adenylyl cyclase-associated protein</fullName>
    </recommendedName>
</protein>
<organism evidence="7 8">
    <name type="scientific">Microthyrium microscopicum</name>
    <dbReference type="NCBI Taxonomy" id="703497"/>
    <lineage>
        <taxon>Eukaryota</taxon>
        <taxon>Fungi</taxon>
        <taxon>Dikarya</taxon>
        <taxon>Ascomycota</taxon>
        <taxon>Pezizomycotina</taxon>
        <taxon>Dothideomycetes</taxon>
        <taxon>Dothideomycetes incertae sedis</taxon>
        <taxon>Microthyriales</taxon>
        <taxon>Microthyriaceae</taxon>
        <taxon>Microthyrium</taxon>
    </lineage>
</organism>
<evidence type="ECO:0000259" key="6">
    <source>
        <dbReference type="PROSITE" id="PS51329"/>
    </source>
</evidence>
<dbReference type="InterPro" id="IPR036222">
    <property type="entry name" value="CAP_N_sf"/>
</dbReference>
<dbReference type="InterPro" id="IPR001837">
    <property type="entry name" value="Adenylate_cyclase-assoc_CAP"/>
</dbReference>
<feature type="region of interest" description="Disordered" evidence="5">
    <location>
        <begin position="332"/>
        <end position="387"/>
    </location>
</feature>
<dbReference type="GO" id="GO:0008179">
    <property type="term" value="F:adenylate cyclase binding"/>
    <property type="evidence" value="ECO:0007669"/>
    <property type="project" value="TreeGrafter"/>
</dbReference>
<feature type="region of interest" description="Disordered" evidence="5">
    <location>
        <begin position="260"/>
        <end position="311"/>
    </location>
</feature>
<keyword evidence="8" id="KW-1185">Reference proteome</keyword>
<dbReference type="InterPro" id="IPR053950">
    <property type="entry name" value="CAP_N"/>
</dbReference>
<dbReference type="InterPro" id="IPR018106">
    <property type="entry name" value="CAP_CS_N"/>
</dbReference>
<dbReference type="Proteomes" id="UP000799302">
    <property type="component" value="Unassembled WGS sequence"/>
</dbReference>
<evidence type="ECO:0000256" key="4">
    <source>
        <dbReference type="RuleBase" id="RU000647"/>
    </source>
</evidence>
<evidence type="ECO:0000256" key="5">
    <source>
        <dbReference type="SAM" id="MobiDB-lite"/>
    </source>
</evidence>
<dbReference type="Pfam" id="PF08603">
    <property type="entry name" value="CAP_C"/>
    <property type="match status" value="1"/>
</dbReference>
<feature type="compositionally biased region" description="Pro residues" evidence="5">
    <location>
        <begin position="273"/>
        <end position="297"/>
    </location>
</feature>
<dbReference type="Pfam" id="PF01213">
    <property type="entry name" value="CAP_N-CM"/>
    <property type="match status" value="1"/>
</dbReference>
<dbReference type="OrthoDB" id="77251at2759"/>
<accession>A0A6A6U3Y2</accession>
<dbReference type="PROSITE" id="PS01088">
    <property type="entry name" value="CAP_1"/>
    <property type="match status" value="1"/>
</dbReference>
<dbReference type="InterPro" id="IPR036223">
    <property type="entry name" value="CAP_C_sf"/>
</dbReference>
<dbReference type="PANTHER" id="PTHR10652:SF0">
    <property type="entry name" value="ADENYLYL CYCLASE-ASSOCIATED PROTEIN"/>
    <property type="match status" value="1"/>
</dbReference>
<dbReference type="FunFam" id="1.25.40.330:FF:000001">
    <property type="entry name" value="Adenylyl cyclase-associated protein"/>
    <property type="match status" value="1"/>
</dbReference>
<dbReference type="SUPFAM" id="SSF69340">
    <property type="entry name" value="C-terminal domain of adenylylcyclase associated protein"/>
    <property type="match status" value="1"/>
</dbReference>
<comment type="similarity">
    <text evidence="1 4">Belongs to the CAP family.</text>
</comment>
<evidence type="ECO:0000256" key="3">
    <source>
        <dbReference type="ARBA" id="ARBA00072052"/>
    </source>
</evidence>
<feature type="compositionally biased region" description="Polar residues" evidence="5">
    <location>
        <begin position="57"/>
        <end position="69"/>
    </location>
</feature>
<dbReference type="EMBL" id="MU004238">
    <property type="protein sequence ID" value="KAF2666610.1"/>
    <property type="molecule type" value="Genomic_DNA"/>
</dbReference>
<dbReference type="AlphaFoldDB" id="A0A6A6U3Y2"/>
<dbReference type="InterPro" id="IPR016098">
    <property type="entry name" value="CAP/MinC_C"/>
</dbReference>
<dbReference type="Gene3D" id="1.25.40.330">
    <property type="entry name" value="Adenylate cyclase-associated CAP, N-terminal domain"/>
    <property type="match status" value="1"/>
</dbReference>
<dbReference type="PROSITE" id="PS51329">
    <property type="entry name" value="C_CAP_COFACTOR_C"/>
    <property type="match status" value="1"/>
</dbReference>
<gene>
    <name evidence="7" type="ORF">BT63DRAFT_312943</name>
</gene>
<name>A0A6A6U3Y2_9PEZI</name>
<sequence length="538" mass="58282">MATSNMHNLTTLIKRLEAATSRLEDIATTVDAPEHGTPIANGAPEASSIARSLPAHQYSNDTPRSSTVTAIPPPTPVKEELPTIVEDFDKLLDNELATFITKSGSLNPVLGEQAKEFRGAFEAQRQFLLVTTKAKKPDQMSIDYMDLLKDTQMKMMAVDEVRQKNRDTGDLKEHLSMVADGVAALSWITMESKPADMAAELFGGAQMYGNKILKRYKDKDQKQVEWVQSFYILMRALISYVKQDHPRGIQWNPQGVAASEAMRQVASSSPTTATPPAPTPKTGGGPPPPPPPPPPSALMPNAPGPAKAGDASMGAVFQQLNQGETITSGLKKVDPSQQTHKNPNLRAAAPVPARSNSNGSSKSIPPHTKPKPQSMRTKKPPRKELDGNKWIVENFDNASTPVEIAAEMNHSILISGCKSTTIRITGKGNAITIDNSSKTSLIIDSLVSSVDVIKCPSFALQVIDTLPTILLDQVDGATIYLSKNSLATEVFTSKCSNINVYLPPVKEEDDFAECNVPEQFRSFVKDGKLVTEIVEHKG</sequence>
<feature type="domain" description="C-CAP/cofactor C-like" evidence="6">
    <location>
        <begin position="380"/>
        <end position="518"/>
    </location>
</feature>
<dbReference type="Pfam" id="PF21938">
    <property type="entry name" value="CAP_N"/>
    <property type="match status" value="1"/>
</dbReference>
<dbReference type="InterPro" id="IPR013912">
    <property type="entry name" value="Adenylate_cyclase-assoc_CAP_C"/>
</dbReference>
<dbReference type="SUPFAM" id="SSF101278">
    <property type="entry name" value="N-terminal domain of adenylylcyclase associated protein, CAP"/>
    <property type="match status" value="1"/>
</dbReference>
<dbReference type="InterPro" id="IPR013992">
    <property type="entry name" value="Adenylate_cyclase-assoc_CAP_N"/>
</dbReference>
<evidence type="ECO:0000313" key="8">
    <source>
        <dbReference type="Proteomes" id="UP000799302"/>
    </source>
</evidence>
<dbReference type="SMART" id="SM00673">
    <property type="entry name" value="CARP"/>
    <property type="match status" value="2"/>
</dbReference>
<proteinExistence type="inferred from homology"/>
<evidence type="ECO:0000256" key="1">
    <source>
        <dbReference type="ARBA" id="ARBA00007659"/>
    </source>
</evidence>
<dbReference type="GO" id="GO:0005737">
    <property type="term" value="C:cytoplasm"/>
    <property type="evidence" value="ECO:0007669"/>
    <property type="project" value="TreeGrafter"/>
</dbReference>
<dbReference type="PANTHER" id="PTHR10652">
    <property type="entry name" value="ADENYLYL CYCLASE-ASSOCIATED PROTEIN"/>
    <property type="match status" value="1"/>
</dbReference>
<dbReference type="FunFam" id="2.160.20.70:FF:000008">
    <property type="entry name" value="Adenylyl cyclase-associated protein"/>
    <property type="match status" value="1"/>
</dbReference>
<reference evidence="7" key="1">
    <citation type="journal article" date="2020" name="Stud. Mycol.">
        <title>101 Dothideomycetes genomes: a test case for predicting lifestyles and emergence of pathogens.</title>
        <authorList>
            <person name="Haridas S."/>
            <person name="Albert R."/>
            <person name="Binder M."/>
            <person name="Bloem J."/>
            <person name="Labutti K."/>
            <person name="Salamov A."/>
            <person name="Andreopoulos B."/>
            <person name="Baker S."/>
            <person name="Barry K."/>
            <person name="Bills G."/>
            <person name="Bluhm B."/>
            <person name="Cannon C."/>
            <person name="Castanera R."/>
            <person name="Culley D."/>
            <person name="Daum C."/>
            <person name="Ezra D."/>
            <person name="Gonzalez J."/>
            <person name="Henrissat B."/>
            <person name="Kuo A."/>
            <person name="Liang C."/>
            <person name="Lipzen A."/>
            <person name="Lutzoni F."/>
            <person name="Magnuson J."/>
            <person name="Mondo S."/>
            <person name="Nolan M."/>
            <person name="Ohm R."/>
            <person name="Pangilinan J."/>
            <person name="Park H.-J."/>
            <person name="Ramirez L."/>
            <person name="Alfaro M."/>
            <person name="Sun H."/>
            <person name="Tritt A."/>
            <person name="Yoshinaga Y."/>
            <person name="Zwiers L.-H."/>
            <person name="Turgeon B."/>
            <person name="Goodwin S."/>
            <person name="Spatafora J."/>
            <person name="Crous P."/>
            <person name="Grigoriev I."/>
        </authorList>
    </citation>
    <scope>NUCLEOTIDE SEQUENCE</scope>
    <source>
        <strain evidence="7">CBS 115976</strain>
    </source>
</reference>
<dbReference type="GO" id="GO:0003779">
    <property type="term" value="F:actin binding"/>
    <property type="evidence" value="ECO:0007669"/>
    <property type="project" value="InterPro"/>
</dbReference>
<dbReference type="Gene3D" id="2.160.20.70">
    <property type="match status" value="1"/>
</dbReference>
<dbReference type="InterPro" id="IPR006599">
    <property type="entry name" value="CARP_motif"/>
</dbReference>
<dbReference type="InterPro" id="IPR017901">
    <property type="entry name" value="C-CAP_CF_C-like"/>
</dbReference>
<dbReference type="GO" id="GO:0019933">
    <property type="term" value="P:cAMP-mediated signaling"/>
    <property type="evidence" value="ECO:0007669"/>
    <property type="project" value="TreeGrafter"/>
</dbReference>
<feature type="region of interest" description="Disordered" evidence="5">
    <location>
        <begin position="56"/>
        <end position="77"/>
    </location>
</feature>
<dbReference type="GO" id="GO:0007015">
    <property type="term" value="P:actin filament organization"/>
    <property type="evidence" value="ECO:0007669"/>
    <property type="project" value="TreeGrafter"/>
</dbReference>